<keyword evidence="4" id="KW-1185">Reference proteome</keyword>
<dbReference type="RefSeq" id="WP_091565975.1">
    <property type="nucleotide sequence ID" value="NZ_FMZA01000002.1"/>
</dbReference>
<protein>
    <submittedName>
        <fullName evidence="3">Uncharacterized protein</fullName>
    </submittedName>
</protein>
<evidence type="ECO:0000313" key="3">
    <source>
        <dbReference type="EMBL" id="SDC01823.1"/>
    </source>
</evidence>
<keyword evidence="2" id="KW-0472">Membrane</keyword>
<dbReference type="EMBL" id="FMZA01000002">
    <property type="protein sequence ID" value="SDC01823.1"/>
    <property type="molecule type" value="Genomic_DNA"/>
</dbReference>
<evidence type="ECO:0000256" key="2">
    <source>
        <dbReference type="SAM" id="Phobius"/>
    </source>
</evidence>
<keyword evidence="2" id="KW-1133">Transmembrane helix</keyword>
<feature type="transmembrane region" description="Helical" evidence="2">
    <location>
        <begin position="15"/>
        <end position="33"/>
    </location>
</feature>
<gene>
    <name evidence="3" type="ORF">SAMN04488112_10269</name>
</gene>
<keyword evidence="2" id="KW-0812">Transmembrane</keyword>
<dbReference type="AlphaFoldDB" id="A0A1G6I639"/>
<evidence type="ECO:0000313" key="4">
    <source>
        <dbReference type="Proteomes" id="UP000199387"/>
    </source>
</evidence>
<dbReference type="STRING" id="1236220.SAMN04488112_10269"/>
<sequence>MDPHGVLKEETDVNIPMVPMIILWCAALMLGFIPTETHVPPLEKPLAPMAEEKSPGKSTTKNPVDKDWFDRSDAHLARVDEVLRRFQYTFPEYSEYDPEEGRQLLRDLDALQAAIEGTKPPDGPAELTTFAAGLHEVLSERLNKVRYMIQHYMSGDWRAAQKAREEWKRDHRLERWVKDYHQMRDRYLSKGSL</sequence>
<dbReference type="Proteomes" id="UP000199387">
    <property type="component" value="Unassembled WGS sequence"/>
</dbReference>
<evidence type="ECO:0000256" key="1">
    <source>
        <dbReference type="SAM" id="MobiDB-lite"/>
    </source>
</evidence>
<organism evidence="3 4">
    <name type="scientific">Melghirimyces thermohalophilus</name>
    <dbReference type="NCBI Taxonomy" id="1236220"/>
    <lineage>
        <taxon>Bacteria</taxon>
        <taxon>Bacillati</taxon>
        <taxon>Bacillota</taxon>
        <taxon>Bacilli</taxon>
        <taxon>Bacillales</taxon>
        <taxon>Thermoactinomycetaceae</taxon>
        <taxon>Melghirimyces</taxon>
    </lineage>
</organism>
<feature type="region of interest" description="Disordered" evidence="1">
    <location>
        <begin position="46"/>
        <end position="66"/>
    </location>
</feature>
<proteinExistence type="predicted"/>
<name>A0A1G6I639_9BACL</name>
<accession>A0A1G6I639</accession>
<dbReference type="OrthoDB" id="9852245at2"/>
<reference evidence="3 4" key="1">
    <citation type="submission" date="2016-10" db="EMBL/GenBank/DDBJ databases">
        <authorList>
            <person name="de Groot N.N."/>
        </authorList>
    </citation>
    <scope>NUCLEOTIDE SEQUENCE [LARGE SCALE GENOMIC DNA]</scope>
    <source>
        <strain evidence="3 4">DSM 45514</strain>
    </source>
</reference>